<organism evidence="3 4">
    <name type="scientific">Hyphobacterium vulgare</name>
    <dbReference type="NCBI Taxonomy" id="1736751"/>
    <lineage>
        <taxon>Bacteria</taxon>
        <taxon>Pseudomonadati</taxon>
        <taxon>Pseudomonadota</taxon>
        <taxon>Alphaproteobacteria</taxon>
        <taxon>Maricaulales</taxon>
        <taxon>Maricaulaceae</taxon>
        <taxon>Hyphobacterium</taxon>
    </lineage>
</organism>
<dbReference type="PROSITE" id="PS51208">
    <property type="entry name" value="AUTOTRANSPORTER"/>
    <property type="match status" value="1"/>
</dbReference>
<proteinExistence type="predicted"/>
<keyword evidence="4" id="KW-1185">Reference proteome</keyword>
<comment type="caution">
    <text evidence="3">The sequence shown here is derived from an EMBL/GenBank/DDBJ whole genome shotgun (WGS) entry which is preliminary data.</text>
</comment>
<evidence type="ECO:0000313" key="4">
    <source>
        <dbReference type="Proteomes" id="UP001595379"/>
    </source>
</evidence>
<evidence type="ECO:0000256" key="1">
    <source>
        <dbReference type="SAM" id="SignalP"/>
    </source>
</evidence>
<feature type="signal peptide" evidence="1">
    <location>
        <begin position="1"/>
        <end position="24"/>
    </location>
</feature>
<evidence type="ECO:0000313" key="3">
    <source>
        <dbReference type="EMBL" id="MFC2926022.1"/>
    </source>
</evidence>
<dbReference type="InterPro" id="IPR005546">
    <property type="entry name" value="Autotransporte_beta"/>
</dbReference>
<dbReference type="Gene3D" id="2.40.128.130">
    <property type="entry name" value="Autotransporter beta-domain"/>
    <property type="match status" value="1"/>
</dbReference>
<dbReference type="RefSeq" id="WP_343165554.1">
    <property type="nucleotide sequence ID" value="NZ_JBHRSV010000014.1"/>
</dbReference>
<reference evidence="4" key="1">
    <citation type="journal article" date="2019" name="Int. J. Syst. Evol. Microbiol.">
        <title>The Global Catalogue of Microorganisms (GCM) 10K type strain sequencing project: providing services to taxonomists for standard genome sequencing and annotation.</title>
        <authorList>
            <consortium name="The Broad Institute Genomics Platform"/>
            <consortium name="The Broad Institute Genome Sequencing Center for Infectious Disease"/>
            <person name="Wu L."/>
            <person name="Ma J."/>
        </authorList>
    </citation>
    <scope>NUCLEOTIDE SEQUENCE [LARGE SCALE GENOMIC DNA]</scope>
    <source>
        <strain evidence="4">KCTC 52487</strain>
    </source>
</reference>
<dbReference type="SMART" id="SM00869">
    <property type="entry name" value="Autotransporter"/>
    <property type="match status" value="1"/>
</dbReference>
<protein>
    <submittedName>
        <fullName evidence="3">Autotransporter domain-containing protein</fullName>
    </submittedName>
</protein>
<sequence length="1063" mass="111017">MRNRLLLTSALGASFLAAAGAAFADTTVDDERTTPLRTSTANNGNPDNIVIGTNGRVTLADGEGGPALILDSDNTLTNNGRINITNADNAVGILVEGGRTGTLTNTGGINLTEDSIAEDVDGDGDVDGALASGTNRVGILVDGEGPFNGDVINTSAGGITVVGNQSAGIRNVAGINGDLVSNGRITMTGDFSYGIESRARVTGDLLTDGNIVINGEGSVGIHVGEVVDGLFLIRGNINSSGYRVANRPPDTVILDEDDTLQGGSAIQIGSSIAGGVYLGGGDILTGEAEATVTTRGEAPAIWISGRHGETPGDVVLSPVTVAAGLLDEEDTEDLAFDFGFVNDGTISSFGLFEGVNAQSVRIEGYDDGNQLFTTTLEGGLLNTGTIRSSAYRAVATALVLGNGSIVALVDNQSQMLSNTDGPNSTARVVLIEAGANTPTLRNSGLMLAQATGGGSSVTITDRSDTLRLIENTGAISALLRSVDGRVLNNVDRNDSPEEVVQVVAIDVSAATQSVTFRQMLGEDETDDSDIGVRGDILLGSADDLIDISAGFIRGNLYFGAGADELRISGTAAVSSSLNDADDDLVINATGGSLEVLNRETANIREATFSDGSTLIFRVDTAPENAPLLDASGTVTFESGSRVTASLNNLIGEGASYVVLRANSLVIDEALTSLENTDAPYLYASTLTRDSNDPNTLVLTLRRKTADELGMSANQAVAYNTAFQTWADRAALGSAFAALTTATDFYNAYNQLMPEYSASALQFAMASNDSALGAVSGRLDAARRSPRNTGGIWAQEFAYFADRAANAFGPGYRGHGFGLAMGVDRPAGPFYALGVNMAGAASDISESDGFDQPMTALTAQLGAYGGIDFGPFGGEFYTSAGVNRFEAERRVLIGTFDETATAEWTGWHWSASARFGRDFMMGNWYARPAVSVDYLTIFEEAYTETGGGAGIDLAVEDRTSTTFASTASFTVGRRFGGSDSWWEPQFRVGYRNDFGGVESETTASFVGYNNPFTFRAADLPGTGAVIGFALNAGSDYSTFTLDYDADLRDSFTRHTIRLLFRLVF</sequence>
<dbReference type="SUPFAM" id="SSF103515">
    <property type="entry name" value="Autotransporter"/>
    <property type="match status" value="1"/>
</dbReference>
<dbReference type="Pfam" id="PF03797">
    <property type="entry name" value="Autotransporter"/>
    <property type="match status" value="1"/>
</dbReference>
<accession>A0ABV6ZX88</accession>
<feature type="chain" id="PRO_5047380927" evidence="1">
    <location>
        <begin position="25"/>
        <end position="1063"/>
    </location>
</feature>
<dbReference type="EMBL" id="JBHRSV010000014">
    <property type="protein sequence ID" value="MFC2926022.1"/>
    <property type="molecule type" value="Genomic_DNA"/>
</dbReference>
<dbReference type="InterPro" id="IPR036709">
    <property type="entry name" value="Autotransporte_beta_dom_sf"/>
</dbReference>
<feature type="domain" description="Autotransporter" evidence="2">
    <location>
        <begin position="784"/>
        <end position="1063"/>
    </location>
</feature>
<name>A0ABV6ZX88_9PROT</name>
<dbReference type="Proteomes" id="UP001595379">
    <property type="component" value="Unassembled WGS sequence"/>
</dbReference>
<keyword evidence="1" id="KW-0732">Signal</keyword>
<evidence type="ECO:0000259" key="2">
    <source>
        <dbReference type="PROSITE" id="PS51208"/>
    </source>
</evidence>
<gene>
    <name evidence="3" type="ORF">ACFOOR_07880</name>
</gene>